<evidence type="ECO:0000313" key="1">
    <source>
        <dbReference type="EMBL" id="ASN69226.1"/>
    </source>
</evidence>
<protein>
    <submittedName>
        <fullName evidence="1">Uncharacterized protein</fullName>
    </submittedName>
</protein>
<name>A0A2H4J9P3_9CAUD</name>
<gene>
    <name evidence="1" type="ORF">7S3_48</name>
</gene>
<dbReference type="EMBL" id="MF417887">
    <property type="protein sequence ID" value="ASN69226.1"/>
    <property type="molecule type" value="Genomic_DNA"/>
</dbReference>
<organism evidence="1">
    <name type="scientific">uncultured Caudovirales phage</name>
    <dbReference type="NCBI Taxonomy" id="2100421"/>
    <lineage>
        <taxon>Viruses</taxon>
        <taxon>Duplodnaviria</taxon>
        <taxon>Heunggongvirae</taxon>
        <taxon>Uroviricota</taxon>
        <taxon>Caudoviricetes</taxon>
        <taxon>Peduoviridae</taxon>
        <taxon>Maltschvirus</taxon>
        <taxon>Maltschvirus maltsch</taxon>
    </lineage>
</organism>
<sequence>MHPKAVSAGNAAMGLWVRAGSWCAAHLTDGSLPRAMVKPLGGRTRDANRLVEVGLWDQPFGADGDYVFRDWEHYQKSKAQVTAARDATRERVRRHRAGASNGVTHDVTGGVTNAITNGAPYPSLPKRVKEHAKKPADTAEFEAFWSVYPKKADKGHARSAFVKALAVVGDVQVLVAGAEAYRDSPSRDQRFTKNAATWLNGECWADEQPAAKAPGRLWEE</sequence>
<proteinExistence type="predicted"/>
<accession>A0A2H4J9P3</accession>
<reference evidence="1" key="1">
    <citation type="submission" date="2017-06" db="EMBL/GenBank/DDBJ databases">
        <title>Novel phages from South African skin metaviromes.</title>
        <authorList>
            <person name="van Zyl L.J."/>
            <person name="Abrahams Y."/>
            <person name="Stander E.A."/>
            <person name="Kirby B.M."/>
            <person name="Clavaud C."/>
            <person name="Farcet C."/>
            <person name="Breton L."/>
            <person name="Trindade M.I."/>
        </authorList>
    </citation>
    <scope>NUCLEOTIDE SEQUENCE</scope>
</reference>